<accession>A0AAU7BXZ0</accession>
<evidence type="ECO:0000313" key="2">
    <source>
        <dbReference type="EMBL" id="XBG62827.1"/>
    </source>
</evidence>
<sequence>MKTTLLYKAFIALLFIPSLVLANNNDLNGKHTKEKKVHKEFTVNSDATLEIDNSYGNIDIVTWNENRIVIDVTITTNGNNLEKVEKKLKEIDVEFSGTSNHVMAKTRFSKNKSFWNWGNNNVSMKINYVVKMPMSNNVDLENDYGSINLDKLEGRATIDCDYGKITTKELMADNNVITFDYTKNSYFEYIKSGTIDADYSGYTVAKTNDLRINTDYTKSNIEIAEDVTYNCDYGSLTIGKANNIKGDGDYLTLRIGEVYKNVSVTADYGSMKIDNMTSNAGDVRIDSDYMKITIGYSSGYSFDFDLDLSYASLRGDDDLEVSKRIEKSSSKKYSGYHGSKGSGNTINITSDYGSVTFNKN</sequence>
<reference evidence="2" key="1">
    <citation type="submission" date="2024-05" db="EMBL/GenBank/DDBJ databases">
        <title>Pontimicrobium maritimus sp. nov., isolated form sea water.</title>
        <authorList>
            <person name="Muhammad N."/>
            <person name="Vuong T.Q."/>
            <person name="Han H.L."/>
            <person name="Kim S.-G."/>
        </authorList>
    </citation>
    <scope>NUCLEOTIDE SEQUENCE</scope>
    <source>
        <strain evidence="2">SW4</strain>
    </source>
</reference>
<gene>
    <name evidence="2" type="ORF">ABGB03_07920</name>
</gene>
<proteinExistence type="predicted"/>
<dbReference type="AlphaFoldDB" id="A0AAU7BXZ0"/>
<protein>
    <recommendedName>
        <fullName evidence="3">Adhesin domain-containing protein</fullName>
    </recommendedName>
</protein>
<feature type="chain" id="PRO_5043548842" description="Adhesin domain-containing protein" evidence="1">
    <location>
        <begin position="23"/>
        <end position="360"/>
    </location>
</feature>
<name>A0AAU7BXZ0_9FLAO</name>
<evidence type="ECO:0000256" key="1">
    <source>
        <dbReference type="SAM" id="SignalP"/>
    </source>
</evidence>
<keyword evidence="1" id="KW-0732">Signal</keyword>
<dbReference type="EMBL" id="CP157199">
    <property type="protein sequence ID" value="XBG62827.1"/>
    <property type="molecule type" value="Genomic_DNA"/>
</dbReference>
<evidence type="ECO:0008006" key="3">
    <source>
        <dbReference type="Google" id="ProtNLM"/>
    </source>
</evidence>
<feature type="signal peptide" evidence="1">
    <location>
        <begin position="1"/>
        <end position="22"/>
    </location>
</feature>
<organism evidence="2">
    <name type="scientific">Pontimicrobium sp. SW4</name>
    <dbReference type="NCBI Taxonomy" id="3153519"/>
    <lineage>
        <taxon>Bacteria</taxon>
        <taxon>Pseudomonadati</taxon>
        <taxon>Bacteroidota</taxon>
        <taxon>Flavobacteriia</taxon>
        <taxon>Flavobacteriales</taxon>
        <taxon>Flavobacteriaceae</taxon>
        <taxon>Pontimicrobium</taxon>
    </lineage>
</organism>
<dbReference type="RefSeq" id="WP_347926323.1">
    <property type="nucleotide sequence ID" value="NZ_CP157199.1"/>
</dbReference>